<gene>
    <name evidence="2" type="ORF">FWK35_00038235</name>
</gene>
<organism evidence="2 3">
    <name type="scientific">Aphis craccivora</name>
    <name type="common">Cowpea aphid</name>
    <dbReference type="NCBI Taxonomy" id="307492"/>
    <lineage>
        <taxon>Eukaryota</taxon>
        <taxon>Metazoa</taxon>
        <taxon>Ecdysozoa</taxon>
        <taxon>Arthropoda</taxon>
        <taxon>Hexapoda</taxon>
        <taxon>Insecta</taxon>
        <taxon>Pterygota</taxon>
        <taxon>Neoptera</taxon>
        <taxon>Paraneoptera</taxon>
        <taxon>Hemiptera</taxon>
        <taxon>Sternorrhyncha</taxon>
        <taxon>Aphidomorpha</taxon>
        <taxon>Aphidoidea</taxon>
        <taxon>Aphididae</taxon>
        <taxon>Aphidini</taxon>
        <taxon>Aphis</taxon>
        <taxon>Aphis</taxon>
    </lineage>
</organism>
<reference evidence="2 3" key="1">
    <citation type="submission" date="2019-08" db="EMBL/GenBank/DDBJ databases">
        <title>Whole genome of Aphis craccivora.</title>
        <authorList>
            <person name="Voronova N.V."/>
            <person name="Shulinski R.S."/>
            <person name="Bandarenka Y.V."/>
            <person name="Zhorov D.G."/>
            <person name="Warner D."/>
        </authorList>
    </citation>
    <scope>NUCLEOTIDE SEQUENCE [LARGE SCALE GENOMIC DNA]</scope>
    <source>
        <strain evidence="2">180601</strain>
        <tissue evidence="2">Whole Body</tissue>
    </source>
</reference>
<accession>A0A6G0VHL3</accession>
<evidence type="ECO:0000313" key="3">
    <source>
        <dbReference type="Proteomes" id="UP000478052"/>
    </source>
</evidence>
<dbReference type="GO" id="GO:0046983">
    <property type="term" value="F:protein dimerization activity"/>
    <property type="evidence" value="ECO:0007669"/>
    <property type="project" value="InterPro"/>
</dbReference>
<keyword evidence="3" id="KW-1185">Reference proteome</keyword>
<dbReference type="Pfam" id="PF05699">
    <property type="entry name" value="Dimer_Tnp_hAT"/>
    <property type="match status" value="1"/>
</dbReference>
<comment type="caution">
    <text evidence="2">The sequence shown here is derived from an EMBL/GenBank/DDBJ whole genome shotgun (WGS) entry which is preliminary data.</text>
</comment>
<evidence type="ECO:0000313" key="2">
    <source>
        <dbReference type="EMBL" id="KAF0683859.1"/>
    </source>
</evidence>
<dbReference type="InterPro" id="IPR008906">
    <property type="entry name" value="HATC_C_dom"/>
</dbReference>
<sequence>MLDCWNSLSHYFLLAVSEDHLKSAEIILESLNNNVVKAYFYFLKYSLNLFNSFNAMFQTKNIIIHEMYSNSIRLLKMISQNFIKPEYLMTDKLDQLSFTDPKNYLPESEIFVGSECEEFIKTLPKPIFTDFKNTCLKFYVKAAQEIAVRLPINNQLFQEFQFLDPNICLNPKNFNKSNQLDKSKEIFGSYIDKYRVVEELREIPYFFNNEQIENFKKMSIAEMWHEISTVKDFTSDNYKFNNICILAKMILTLPHSNASAERIFSIVTDVKTKKRNRVGDNTLNAVAIIRSSFQDKNLTANKFIVTNEHLKLHNYNMYKTETKK</sequence>
<dbReference type="AlphaFoldDB" id="A0A6G0VHL3"/>
<protein>
    <submittedName>
        <fullName evidence="2">Protein FAM200B-like</fullName>
    </submittedName>
</protein>
<name>A0A6G0VHL3_APHCR</name>
<dbReference type="EMBL" id="VUJU01017320">
    <property type="protein sequence ID" value="KAF0683859.1"/>
    <property type="molecule type" value="Genomic_DNA"/>
</dbReference>
<dbReference type="OrthoDB" id="6616493at2759"/>
<dbReference type="PANTHER" id="PTHR37162:SF1">
    <property type="entry name" value="BED-TYPE DOMAIN-CONTAINING PROTEIN"/>
    <property type="match status" value="1"/>
</dbReference>
<proteinExistence type="predicted"/>
<dbReference type="PANTHER" id="PTHR37162">
    <property type="entry name" value="HAT FAMILY DIMERISATION DOMAINCONTAINING PROTEIN-RELATED"/>
    <property type="match status" value="1"/>
</dbReference>
<evidence type="ECO:0000259" key="1">
    <source>
        <dbReference type="Pfam" id="PF05699"/>
    </source>
</evidence>
<dbReference type="Proteomes" id="UP000478052">
    <property type="component" value="Unassembled WGS sequence"/>
</dbReference>
<dbReference type="SUPFAM" id="SSF53098">
    <property type="entry name" value="Ribonuclease H-like"/>
    <property type="match status" value="1"/>
</dbReference>
<feature type="domain" description="HAT C-terminal dimerisation" evidence="1">
    <location>
        <begin position="225"/>
        <end position="291"/>
    </location>
</feature>
<dbReference type="InterPro" id="IPR012337">
    <property type="entry name" value="RNaseH-like_sf"/>
</dbReference>